<accession>A0A6P8SSH7</accession>
<evidence type="ECO:0000313" key="3">
    <source>
        <dbReference type="Proteomes" id="UP000515159"/>
    </source>
</evidence>
<feature type="compositionally biased region" description="Polar residues" evidence="1">
    <location>
        <begin position="215"/>
        <end position="224"/>
    </location>
</feature>
<protein>
    <submittedName>
        <fullName evidence="4">Uncharacterized protein LOC117368304 isoform X1</fullName>
    </submittedName>
</protein>
<keyword evidence="2" id="KW-0472">Membrane</keyword>
<evidence type="ECO:0000256" key="1">
    <source>
        <dbReference type="SAM" id="MobiDB-lite"/>
    </source>
</evidence>
<dbReference type="InParanoid" id="A0A6P8SSH7"/>
<dbReference type="GeneID" id="117368304"/>
<feature type="region of interest" description="Disordered" evidence="1">
    <location>
        <begin position="202"/>
        <end position="224"/>
    </location>
</feature>
<proteinExistence type="predicted"/>
<dbReference type="KEGG" id="gsh:117368304"/>
<organism evidence="3 4">
    <name type="scientific">Geotrypetes seraphini</name>
    <name type="common">Gaboon caecilian</name>
    <name type="synonym">Caecilia seraphini</name>
    <dbReference type="NCBI Taxonomy" id="260995"/>
    <lineage>
        <taxon>Eukaryota</taxon>
        <taxon>Metazoa</taxon>
        <taxon>Chordata</taxon>
        <taxon>Craniata</taxon>
        <taxon>Vertebrata</taxon>
        <taxon>Euteleostomi</taxon>
        <taxon>Amphibia</taxon>
        <taxon>Gymnophiona</taxon>
        <taxon>Geotrypetes</taxon>
    </lineage>
</organism>
<dbReference type="Proteomes" id="UP000515159">
    <property type="component" value="Chromosome 10"/>
</dbReference>
<keyword evidence="3" id="KW-1185">Reference proteome</keyword>
<dbReference type="RefSeq" id="XP_033817726.1">
    <property type="nucleotide sequence ID" value="XM_033961835.1"/>
</dbReference>
<dbReference type="AlphaFoldDB" id="A0A6P8SSH7"/>
<keyword evidence="2" id="KW-0812">Transmembrane</keyword>
<reference evidence="4" key="1">
    <citation type="submission" date="2025-08" db="UniProtKB">
        <authorList>
            <consortium name="RefSeq"/>
        </authorList>
    </citation>
    <scope>IDENTIFICATION</scope>
</reference>
<sequence>MVLILAQLDSLKKMHLSSQPATTDTPFDNTSVDPNILAIVVASAASSSVFLLVILVLLLLLYHRDPECCQFLCSWRSIPNHPYTNRPPTYFNSNQRLVGSLSREQRGTASGVSLGRQQDEVFCVGSPSNYQLSHWEQHHLPSYESVRKKDRQREIHQMIAQRFGLWESPSQDSPPTYDEILRNPSVLLPSSSGNAAGLLIPTDHRGTVPNPLPTAGQTPRNTTV</sequence>
<gene>
    <name evidence="4" type="primary">LOC117368304</name>
</gene>
<evidence type="ECO:0000313" key="4">
    <source>
        <dbReference type="RefSeq" id="XP_033817726.1"/>
    </source>
</evidence>
<name>A0A6P8SSH7_GEOSA</name>
<evidence type="ECO:0000256" key="2">
    <source>
        <dbReference type="SAM" id="Phobius"/>
    </source>
</evidence>
<feature type="transmembrane region" description="Helical" evidence="2">
    <location>
        <begin position="36"/>
        <end position="62"/>
    </location>
</feature>
<keyword evidence="2" id="KW-1133">Transmembrane helix</keyword>
<dbReference type="OrthoDB" id="8907078at2759"/>